<organism evidence="2">
    <name type="scientific">Ananas comosus var. bracteatus</name>
    <name type="common">red pineapple</name>
    <dbReference type="NCBI Taxonomy" id="296719"/>
    <lineage>
        <taxon>Eukaryota</taxon>
        <taxon>Viridiplantae</taxon>
        <taxon>Streptophyta</taxon>
        <taxon>Embryophyta</taxon>
        <taxon>Tracheophyta</taxon>
        <taxon>Spermatophyta</taxon>
        <taxon>Magnoliopsida</taxon>
        <taxon>Liliopsida</taxon>
        <taxon>Poales</taxon>
        <taxon>Bromeliaceae</taxon>
        <taxon>Bromelioideae</taxon>
        <taxon>Ananas</taxon>
    </lineage>
</organism>
<proteinExistence type="predicted"/>
<dbReference type="InterPro" id="IPR001623">
    <property type="entry name" value="DnaJ_domain"/>
</dbReference>
<dbReference type="SUPFAM" id="SSF56219">
    <property type="entry name" value="DNase I-like"/>
    <property type="match status" value="1"/>
</dbReference>
<dbReference type="InterPro" id="IPR036869">
    <property type="entry name" value="J_dom_sf"/>
</dbReference>
<protein>
    <recommendedName>
        <fullName evidence="3">J domain-containing protein</fullName>
    </recommendedName>
</protein>
<sequence>MQASSWRSIPIVRNRVCSSTQFAQFHSTPLSLAKWKSKFDYKGERSSQKPSKNYIRYAVRRKRAEAKKALKDYLLYGKSSHLNFQDADVNWFADSHGCDNIPRVKRCGKSNRHSSSHSGKAKMVGASWQSNQSFYDFHDEDDFIHPGSVFETVFGRHRGFAWSYISWENFRLNDTKFRFKWSDESRRQKARKRIWSESDDDDDDESTNVGSQAHRVTLGLPLTGPLKLDEVKSAFRVSALKWHPDKHQGPSQAVAEEKFKLSASGLLTCWSSRIFSCSESEETFYVANVYGPPSWEGTDDFCMELLLFRDICKGGWVVCDDFNCTISLAERRGGMWSNRVRRMFNDLIRNLALSELPMYIDGVEEYLVLTTELIDRRENLKGRFSGALGNGEVLWKLGHGNTKFFHAITNNRMAF</sequence>
<dbReference type="Gene3D" id="1.10.287.110">
    <property type="entry name" value="DnaJ domain"/>
    <property type="match status" value="1"/>
</dbReference>
<feature type="region of interest" description="Disordered" evidence="1">
    <location>
        <begin position="191"/>
        <end position="210"/>
    </location>
</feature>
<feature type="compositionally biased region" description="Acidic residues" evidence="1">
    <location>
        <begin position="197"/>
        <end position="206"/>
    </location>
</feature>
<evidence type="ECO:0000256" key="1">
    <source>
        <dbReference type="SAM" id="MobiDB-lite"/>
    </source>
</evidence>
<dbReference type="CDD" id="cd06257">
    <property type="entry name" value="DnaJ"/>
    <property type="match status" value="1"/>
</dbReference>
<reference evidence="2" key="1">
    <citation type="submission" date="2020-07" db="EMBL/GenBank/DDBJ databases">
        <authorList>
            <person name="Lin J."/>
        </authorList>
    </citation>
    <scope>NUCLEOTIDE SEQUENCE</scope>
</reference>
<accession>A0A6V7Q6C5</accession>
<dbReference type="EMBL" id="LR862133">
    <property type="protein sequence ID" value="CAD1838672.1"/>
    <property type="molecule type" value="Genomic_DNA"/>
</dbReference>
<dbReference type="InterPro" id="IPR036691">
    <property type="entry name" value="Endo/exonu/phosph_ase_sf"/>
</dbReference>
<gene>
    <name evidence="2" type="ORF">CB5_LOCUS21883</name>
</gene>
<dbReference type="PANTHER" id="PTHR45376">
    <property type="entry name" value="CHAPERONE DNAJ-DOMAIN SUPERFAMILY PROTEIN-RELATED"/>
    <property type="match status" value="1"/>
</dbReference>
<evidence type="ECO:0000313" key="2">
    <source>
        <dbReference type="EMBL" id="CAD1838672.1"/>
    </source>
</evidence>
<dbReference type="SUPFAM" id="SSF46565">
    <property type="entry name" value="Chaperone J-domain"/>
    <property type="match status" value="1"/>
</dbReference>
<dbReference type="PANTHER" id="PTHR45376:SF7">
    <property type="entry name" value="OS04G0687300 PROTEIN"/>
    <property type="match status" value="1"/>
</dbReference>
<dbReference type="AlphaFoldDB" id="A0A6V7Q6C5"/>
<name>A0A6V7Q6C5_ANACO</name>
<evidence type="ECO:0008006" key="3">
    <source>
        <dbReference type="Google" id="ProtNLM"/>
    </source>
</evidence>
<dbReference type="GO" id="GO:0005783">
    <property type="term" value="C:endoplasmic reticulum"/>
    <property type="evidence" value="ECO:0007669"/>
    <property type="project" value="UniProtKB-ARBA"/>
</dbReference>